<evidence type="ECO:0000256" key="1">
    <source>
        <dbReference type="ARBA" id="ARBA00006484"/>
    </source>
</evidence>
<dbReference type="RefSeq" id="WP_253653772.1">
    <property type="nucleotide sequence ID" value="NZ_BAAAOE010000001.1"/>
</dbReference>
<dbReference type="InterPro" id="IPR002347">
    <property type="entry name" value="SDR_fam"/>
</dbReference>
<dbReference type="EMBL" id="JAMTCG010000002">
    <property type="protein sequence ID" value="MCP2160202.1"/>
    <property type="molecule type" value="Genomic_DNA"/>
</dbReference>
<proteinExistence type="inferred from homology"/>
<dbReference type="PANTHER" id="PTHR43669">
    <property type="entry name" value="5-KETO-D-GLUCONATE 5-REDUCTASE"/>
    <property type="match status" value="1"/>
</dbReference>
<name>A0ABT1GYX9_9NOCA</name>
<keyword evidence="4" id="KW-1185">Reference proteome</keyword>
<evidence type="ECO:0000313" key="3">
    <source>
        <dbReference type="EMBL" id="MCP2160202.1"/>
    </source>
</evidence>
<gene>
    <name evidence="3" type="ORF">LX12_001381</name>
</gene>
<comment type="caution">
    <text evidence="3">The sequence shown here is derived from an EMBL/GenBank/DDBJ whole genome shotgun (WGS) entry which is preliminary data.</text>
</comment>
<dbReference type="SUPFAM" id="SSF51735">
    <property type="entry name" value="NAD(P)-binding Rossmann-fold domains"/>
    <property type="match status" value="1"/>
</dbReference>
<evidence type="ECO:0000256" key="2">
    <source>
        <dbReference type="ARBA" id="ARBA00023002"/>
    </source>
</evidence>
<dbReference type="PANTHER" id="PTHR43669:SF3">
    <property type="entry name" value="ALCOHOL DEHYDROGENASE, PUTATIVE (AFU_ORTHOLOGUE AFUA_3G03445)-RELATED"/>
    <property type="match status" value="1"/>
</dbReference>
<dbReference type="Proteomes" id="UP001205740">
    <property type="component" value="Unassembled WGS sequence"/>
</dbReference>
<dbReference type="PROSITE" id="PS00061">
    <property type="entry name" value="ADH_SHORT"/>
    <property type="match status" value="1"/>
</dbReference>
<dbReference type="Pfam" id="PF00106">
    <property type="entry name" value="adh_short"/>
    <property type="match status" value="1"/>
</dbReference>
<protein>
    <submittedName>
        <fullName evidence="3">NADP-dependent 3-hydroxy acid dehydrogenase YdfG</fullName>
    </submittedName>
</protein>
<comment type="similarity">
    <text evidence="1">Belongs to the short-chain dehydrogenases/reductases (SDR) family.</text>
</comment>
<dbReference type="InterPro" id="IPR020904">
    <property type="entry name" value="Sc_DH/Rdtase_CS"/>
</dbReference>
<accession>A0ABT1GYX9</accession>
<keyword evidence="2" id="KW-0560">Oxidoreductase</keyword>
<reference evidence="3 4" key="1">
    <citation type="submission" date="2022-06" db="EMBL/GenBank/DDBJ databases">
        <title>Genomic Encyclopedia of Archaeal and Bacterial Type Strains, Phase II (KMG-II): from individual species to whole genera.</title>
        <authorList>
            <person name="Goeker M."/>
        </authorList>
    </citation>
    <scope>NUCLEOTIDE SEQUENCE [LARGE SCALE GENOMIC DNA]</scope>
    <source>
        <strain evidence="3 4">DSM 45037</strain>
    </source>
</reference>
<evidence type="ECO:0000313" key="4">
    <source>
        <dbReference type="Proteomes" id="UP001205740"/>
    </source>
</evidence>
<dbReference type="InterPro" id="IPR036291">
    <property type="entry name" value="NAD(P)-bd_dom_sf"/>
</dbReference>
<sequence>MQIDGAVAIVTGAAAGIGAAIARALVAQGARVVVTDLAADRVSAVAAEINETAGGERAVAVAGDASDPELIARTIEIARGEFGPVDLYVANAGTTAGMGLDSDEIAWHTALEVNTLAHVRAAKALVPDWVERGHGYFLSTASAAGLLTQIGSATYSVSKRAAVGFAEWLSVTYGDAGVRVSCLCPMGVDTELLNAGFHSDREGASVAANAVRSAGEVLSPEAVADVVIEAIGDERFLILPHEQVATMYAQKAADPDRWLAGMRRYQRSLMGDQPG</sequence>
<dbReference type="CDD" id="cd05233">
    <property type="entry name" value="SDR_c"/>
    <property type="match status" value="1"/>
</dbReference>
<dbReference type="PRINTS" id="PR00081">
    <property type="entry name" value="GDHRDH"/>
</dbReference>
<dbReference type="Gene3D" id="3.40.50.720">
    <property type="entry name" value="NAD(P)-binding Rossmann-like Domain"/>
    <property type="match status" value="1"/>
</dbReference>
<organism evidence="3 4">
    <name type="scientific">Williamsia serinedens</name>
    <dbReference type="NCBI Taxonomy" id="391736"/>
    <lineage>
        <taxon>Bacteria</taxon>
        <taxon>Bacillati</taxon>
        <taxon>Actinomycetota</taxon>
        <taxon>Actinomycetes</taxon>
        <taxon>Mycobacteriales</taxon>
        <taxon>Nocardiaceae</taxon>
        <taxon>Williamsia</taxon>
    </lineage>
</organism>